<proteinExistence type="predicted"/>
<evidence type="ECO:0000256" key="1">
    <source>
        <dbReference type="SAM" id="MobiDB-lite"/>
    </source>
</evidence>
<dbReference type="Proteomes" id="UP001153269">
    <property type="component" value="Unassembled WGS sequence"/>
</dbReference>
<dbReference type="EMBL" id="CADEAL010000335">
    <property type="protein sequence ID" value="CAB1418591.1"/>
    <property type="molecule type" value="Genomic_DNA"/>
</dbReference>
<dbReference type="AlphaFoldDB" id="A0A9N7YAF0"/>
<organism evidence="2 3">
    <name type="scientific">Pleuronectes platessa</name>
    <name type="common">European plaice</name>
    <dbReference type="NCBI Taxonomy" id="8262"/>
    <lineage>
        <taxon>Eukaryota</taxon>
        <taxon>Metazoa</taxon>
        <taxon>Chordata</taxon>
        <taxon>Craniata</taxon>
        <taxon>Vertebrata</taxon>
        <taxon>Euteleostomi</taxon>
        <taxon>Actinopterygii</taxon>
        <taxon>Neopterygii</taxon>
        <taxon>Teleostei</taxon>
        <taxon>Neoteleostei</taxon>
        <taxon>Acanthomorphata</taxon>
        <taxon>Carangaria</taxon>
        <taxon>Pleuronectiformes</taxon>
        <taxon>Pleuronectoidei</taxon>
        <taxon>Pleuronectidae</taxon>
        <taxon>Pleuronectes</taxon>
    </lineage>
</organism>
<sequence length="145" mass="15940">MLQAVIRTVADRTSKSIGWSLSAKNPDPSSCRLMSSATALHHPPPPHPDRHLRPHPAGPNYLTRYPSPEQHQNRAVRQKQQLEKETGLKIVEAGVSDERVSESHLTAKLETSARHQAEGRLLLAAIYTHSMAGTSGECRAGEARQ</sequence>
<evidence type="ECO:0000313" key="3">
    <source>
        <dbReference type="Proteomes" id="UP001153269"/>
    </source>
</evidence>
<protein>
    <submittedName>
        <fullName evidence="2">Uncharacterized protein</fullName>
    </submittedName>
</protein>
<feature type="region of interest" description="Disordered" evidence="1">
    <location>
        <begin position="18"/>
        <end position="85"/>
    </location>
</feature>
<feature type="compositionally biased region" description="Polar residues" evidence="1">
    <location>
        <begin position="69"/>
        <end position="79"/>
    </location>
</feature>
<keyword evidence="3" id="KW-1185">Reference proteome</keyword>
<evidence type="ECO:0000313" key="2">
    <source>
        <dbReference type="EMBL" id="CAB1418591.1"/>
    </source>
</evidence>
<name>A0A9N7YAF0_PLEPL</name>
<accession>A0A9N7YAF0</accession>
<comment type="caution">
    <text evidence="2">The sequence shown here is derived from an EMBL/GenBank/DDBJ whole genome shotgun (WGS) entry which is preliminary data.</text>
</comment>
<reference evidence="2" key="1">
    <citation type="submission" date="2020-03" db="EMBL/GenBank/DDBJ databases">
        <authorList>
            <person name="Weist P."/>
        </authorList>
    </citation>
    <scope>NUCLEOTIDE SEQUENCE</scope>
</reference>
<gene>
    <name evidence="2" type="ORF">PLEPLA_LOCUS6417</name>
</gene>